<dbReference type="PANTHER" id="PTHR30570">
    <property type="entry name" value="PERIPLASMIC PHOSPHATE BINDING COMPONENT OF PHOSPHATE ABC TRANSPORTER"/>
    <property type="match status" value="1"/>
</dbReference>
<dbReference type="InterPro" id="IPR024370">
    <property type="entry name" value="PBP_domain"/>
</dbReference>
<sequence length="302" mass="33232">MYLILLCRERNKGVFMVKKLLLFLSTLILLSSCSGKNQNNVIDGKNFDLTVTSREDGSGTRKSFVEQVGLVKEDEKGNHEDMTTDNSMVINSTNGVLKAVGVDKTAIAYVSLTALDDSVKAVKIDGISPNKDSIESGAYKLQRPFGLAYKKDTLTDLSKDFLTYVKSKSAKKLIEEDGLLAITNEKEYKSKNLKGKLTITGSSSLSSVVEKLAENYEKLNKDVEVEVLSNESLTGLKNVKDGVVDIAMISNKLEDKNLSSEVFAIDGIAIIVNKDNKEINDLSLKQLRDIYKGEITNTGELR</sequence>
<protein>
    <submittedName>
        <fullName evidence="10">Phosphate-binding protein PstS 2 family protein</fullName>
    </submittedName>
</protein>
<keyword evidence="8" id="KW-0449">Lipoprotein</keyword>
<proteinExistence type="inferred from homology"/>
<comment type="subunit">
    <text evidence="4">The complex is composed of two ATP-binding proteins (PstB), two transmembrane proteins (PstC and PstA) and a solute-binding protein (PstS).</text>
</comment>
<dbReference type="STRING" id="561177.ANHYDRO_01357"/>
<evidence type="ECO:0000256" key="4">
    <source>
        <dbReference type="ARBA" id="ARBA00011529"/>
    </source>
</evidence>
<evidence type="ECO:0000256" key="2">
    <source>
        <dbReference type="ARBA" id="ARBA00004193"/>
    </source>
</evidence>
<evidence type="ECO:0000256" key="7">
    <source>
        <dbReference type="ARBA" id="ARBA00023139"/>
    </source>
</evidence>
<organism evidence="10 11">
    <name type="scientific">Anaerococcus hydrogenalis DSM 7454</name>
    <dbReference type="NCBI Taxonomy" id="561177"/>
    <lineage>
        <taxon>Bacteria</taxon>
        <taxon>Bacillati</taxon>
        <taxon>Bacillota</taxon>
        <taxon>Tissierellia</taxon>
        <taxon>Tissierellales</taxon>
        <taxon>Peptoniphilaceae</taxon>
        <taxon>Anaerococcus</taxon>
    </lineage>
</organism>
<comment type="similarity">
    <text evidence="3">Belongs to the PstS family.</text>
</comment>
<reference evidence="10 11" key="1">
    <citation type="submission" date="2008-09" db="EMBL/GenBank/DDBJ databases">
        <authorList>
            <person name="Fulton L."/>
            <person name="Clifton S."/>
            <person name="Fulton B."/>
            <person name="Xu J."/>
            <person name="Minx P."/>
            <person name="Pepin K.H."/>
            <person name="Johnson M."/>
            <person name="Thiruvilangam P."/>
            <person name="Bhonagiri V."/>
            <person name="Nash W.E."/>
            <person name="Mardis E.R."/>
            <person name="Wilson R.K."/>
        </authorList>
    </citation>
    <scope>NUCLEOTIDE SEQUENCE [LARGE SCALE GENOMIC DNA]</scope>
    <source>
        <strain evidence="10 11">DSM 7454</strain>
    </source>
</reference>
<feature type="domain" description="PBP" evidence="9">
    <location>
        <begin position="37"/>
        <end position="167"/>
    </location>
</feature>
<keyword evidence="7" id="KW-0564">Palmitate</keyword>
<name>B6W9T2_9FIRM</name>
<keyword evidence="5" id="KW-0592">Phosphate transport</keyword>
<dbReference type="GO" id="GO:0005886">
    <property type="term" value="C:plasma membrane"/>
    <property type="evidence" value="ECO:0007669"/>
    <property type="project" value="UniProtKB-SubCell"/>
</dbReference>
<feature type="domain" description="PBP" evidence="9">
    <location>
        <begin position="194"/>
        <end position="297"/>
    </location>
</feature>
<evidence type="ECO:0000256" key="8">
    <source>
        <dbReference type="ARBA" id="ARBA00023288"/>
    </source>
</evidence>
<dbReference type="SUPFAM" id="SSF53850">
    <property type="entry name" value="Periplasmic binding protein-like II"/>
    <property type="match status" value="2"/>
</dbReference>
<dbReference type="PANTHER" id="PTHR30570:SF1">
    <property type="entry name" value="PHOSPHATE-BINDING PROTEIN PSTS"/>
    <property type="match status" value="1"/>
</dbReference>
<dbReference type="EMBL" id="ABXA01000036">
    <property type="protein sequence ID" value="EEB35692.1"/>
    <property type="molecule type" value="Genomic_DNA"/>
</dbReference>
<comment type="subcellular location">
    <subcellularLocation>
        <location evidence="2">Cell membrane</location>
        <topology evidence="2">Lipid-anchor</topology>
    </subcellularLocation>
</comment>
<keyword evidence="6" id="KW-0732">Signal</keyword>
<accession>B6W9T2</accession>
<evidence type="ECO:0000256" key="3">
    <source>
        <dbReference type="ARBA" id="ARBA00008725"/>
    </source>
</evidence>
<dbReference type="Proteomes" id="UP000005451">
    <property type="component" value="Unassembled WGS sequence"/>
</dbReference>
<evidence type="ECO:0000256" key="1">
    <source>
        <dbReference type="ARBA" id="ARBA00002841"/>
    </source>
</evidence>
<gene>
    <name evidence="10" type="ORF">ANHYDRO_01357</name>
</gene>
<dbReference type="AlphaFoldDB" id="B6W9T2"/>
<comment type="caution">
    <text evidence="10">The sequence shown here is derived from an EMBL/GenBank/DDBJ whole genome shotgun (WGS) entry which is preliminary data.</text>
</comment>
<dbReference type="GO" id="GO:0006817">
    <property type="term" value="P:phosphate ion transport"/>
    <property type="evidence" value="ECO:0007669"/>
    <property type="project" value="UniProtKB-KW"/>
</dbReference>
<dbReference type="Gene3D" id="3.40.190.10">
    <property type="entry name" value="Periplasmic binding protein-like II"/>
    <property type="match status" value="2"/>
</dbReference>
<evidence type="ECO:0000259" key="9">
    <source>
        <dbReference type="Pfam" id="PF12849"/>
    </source>
</evidence>
<keyword evidence="5" id="KW-0813">Transport</keyword>
<comment type="function">
    <text evidence="1">Part of the ABC transporter complex PstSACB involved in phosphate import.</text>
</comment>
<evidence type="ECO:0000313" key="11">
    <source>
        <dbReference type="Proteomes" id="UP000005451"/>
    </source>
</evidence>
<evidence type="ECO:0000256" key="5">
    <source>
        <dbReference type="ARBA" id="ARBA00022592"/>
    </source>
</evidence>
<dbReference type="Pfam" id="PF12849">
    <property type="entry name" value="PBP_like_2"/>
    <property type="match status" value="2"/>
</dbReference>
<dbReference type="eggNOG" id="COG0226">
    <property type="taxonomic scope" value="Bacteria"/>
</dbReference>
<reference evidence="10 11" key="2">
    <citation type="submission" date="2008-10" db="EMBL/GenBank/DDBJ databases">
        <title>Draft genome sequence of Anaerococcus hydrogenalis (DSM 7454).</title>
        <authorList>
            <person name="Sudarsanam P."/>
            <person name="Ley R."/>
            <person name="Guruge J."/>
            <person name="Turnbaugh P.J."/>
            <person name="Mahowald M."/>
            <person name="Liep D."/>
            <person name="Gordon J."/>
        </authorList>
    </citation>
    <scope>NUCLEOTIDE SEQUENCE [LARGE SCALE GENOMIC DNA]</scope>
    <source>
        <strain evidence="10 11">DSM 7454</strain>
    </source>
</reference>
<evidence type="ECO:0000313" key="10">
    <source>
        <dbReference type="EMBL" id="EEB35692.1"/>
    </source>
</evidence>
<evidence type="ECO:0000256" key="6">
    <source>
        <dbReference type="ARBA" id="ARBA00022729"/>
    </source>
</evidence>
<dbReference type="InterPro" id="IPR050811">
    <property type="entry name" value="Phosphate_ABC_transporter"/>
</dbReference>